<evidence type="ECO:0000256" key="2">
    <source>
        <dbReference type="SAM" id="SignalP"/>
    </source>
</evidence>
<dbReference type="RefSeq" id="WP_045071572.1">
    <property type="nucleotide sequence ID" value="NZ_JZSL01000073.1"/>
</dbReference>
<keyword evidence="1 2" id="KW-0732">Signal</keyword>
<proteinExistence type="predicted"/>
<evidence type="ECO:0000313" key="4">
    <source>
        <dbReference type="EMBL" id="PSV88278.1"/>
    </source>
</evidence>
<accession>A0A2T3M7R2</accession>
<sequence length="201" mass="22557">MKRIILTTLSYLLLSSFAFASEDMAMNKYKGFYIGAGIGTTNFNIKGVGELFDDELTGYSSESDGMSYKIFTGYQFNRIVALEAEYTKYGNLKHTFEFDDEDFTVKTKRNSFSLATNIGYTFDNGLRPFSIIGISKVFDKHSSKDELNFKLKEKGGSVRLGAGLDYQFAGVRGLGIRTAYEVDLYSDSRVGSWIMGVTYKL</sequence>
<evidence type="ECO:0000256" key="1">
    <source>
        <dbReference type="ARBA" id="ARBA00022729"/>
    </source>
</evidence>
<dbReference type="Proteomes" id="UP000240410">
    <property type="component" value="Unassembled WGS sequence"/>
</dbReference>
<protein>
    <submittedName>
        <fullName evidence="4">Porin family protein</fullName>
    </submittedName>
</protein>
<feature type="signal peptide" evidence="2">
    <location>
        <begin position="1"/>
        <end position="20"/>
    </location>
</feature>
<dbReference type="Gene3D" id="2.40.160.20">
    <property type="match status" value="1"/>
</dbReference>
<gene>
    <name evidence="4" type="ORF">CTM89_15025</name>
</gene>
<dbReference type="Pfam" id="PF13505">
    <property type="entry name" value="OMP_b-brl"/>
    <property type="match status" value="1"/>
</dbReference>
<dbReference type="AlphaFoldDB" id="A0A2T3M7R2"/>
<dbReference type="InterPro" id="IPR027385">
    <property type="entry name" value="Beta-barrel_OMP"/>
</dbReference>
<dbReference type="InterPro" id="IPR011250">
    <property type="entry name" value="OMP/PagP_B-barrel"/>
</dbReference>
<dbReference type="EMBL" id="PYOJ01000019">
    <property type="protein sequence ID" value="PSV88278.1"/>
    <property type="molecule type" value="Genomic_DNA"/>
</dbReference>
<feature type="chain" id="PRO_5015618959" evidence="2">
    <location>
        <begin position="21"/>
        <end position="201"/>
    </location>
</feature>
<organism evidence="4 5">
    <name type="scientific">Photobacterium leiognathi</name>
    <dbReference type="NCBI Taxonomy" id="553611"/>
    <lineage>
        <taxon>Bacteria</taxon>
        <taxon>Pseudomonadati</taxon>
        <taxon>Pseudomonadota</taxon>
        <taxon>Gammaproteobacteria</taxon>
        <taxon>Vibrionales</taxon>
        <taxon>Vibrionaceae</taxon>
        <taxon>Photobacterium</taxon>
    </lineage>
</organism>
<evidence type="ECO:0000259" key="3">
    <source>
        <dbReference type="Pfam" id="PF13505"/>
    </source>
</evidence>
<dbReference type="OrthoDB" id="6214129at2"/>
<dbReference type="SUPFAM" id="SSF56925">
    <property type="entry name" value="OMPA-like"/>
    <property type="match status" value="1"/>
</dbReference>
<reference evidence="4 5" key="1">
    <citation type="submission" date="2018-03" db="EMBL/GenBank/DDBJ databases">
        <title>Whole genome sequencing of Histamine producing bacteria.</title>
        <authorList>
            <person name="Butler K."/>
        </authorList>
    </citation>
    <scope>NUCLEOTIDE SEQUENCE [LARGE SCALE GENOMIC DNA]</scope>
    <source>
        <strain evidence="4 5">ATCC 33979</strain>
    </source>
</reference>
<evidence type="ECO:0000313" key="5">
    <source>
        <dbReference type="Proteomes" id="UP000240410"/>
    </source>
</evidence>
<feature type="domain" description="Outer membrane protein beta-barrel" evidence="3">
    <location>
        <begin position="13"/>
        <end position="200"/>
    </location>
</feature>
<comment type="caution">
    <text evidence="4">The sequence shown here is derived from an EMBL/GenBank/DDBJ whole genome shotgun (WGS) entry which is preliminary data.</text>
</comment>
<name>A0A2T3M7R2_PHOLE</name>